<keyword evidence="5 6" id="KW-0472">Membrane</keyword>
<proteinExistence type="predicted"/>
<dbReference type="GO" id="GO:0020037">
    <property type="term" value="F:heme binding"/>
    <property type="evidence" value="ECO:0007669"/>
    <property type="project" value="InterPro"/>
</dbReference>
<dbReference type="STRING" id="1121352.GCA_000620925_01390"/>
<evidence type="ECO:0000256" key="4">
    <source>
        <dbReference type="ARBA" id="ARBA00022989"/>
    </source>
</evidence>
<dbReference type="InterPro" id="IPR017562">
    <property type="entry name" value="Cyt_c_biogenesis_CcsA"/>
</dbReference>
<feature type="transmembrane region" description="Helical" evidence="6">
    <location>
        <begin position="284"/>
        <end position="303"/>
    </location>
</feature>
<comment type="caution">
    <text evidence="8">The sequence shown here is derived from an EMBL/GenBank/DDBJ whole genome shotgun (WGS) entry which is preliminary data.</text>
</comment>
<keyword evidence="4 6" id="KW-1133">Transmembrane helix</keyword>
<dbReference type="InterPro" id="IPR002541">
    <property type="entry name" value="Cyt_c_assembly"/>
</dbReference>
<feature type="transmembrane region" description="Helical" evidence="6">
    <location>
        <begin position="240"/>
        <end position="257"/>
    </location>
</feature>
<gene>
    <name evidence="8" type="primary">ccsB</name>
    <name evidence="8" type="ORF">EII21_06200</name>
</gene>
<dbReference type="GO" id="GO:0005886">
    <property type="term" value="C:plasma membrane"/>
    <property type="evidence" value="ECO:0007669"/>
    <property type="project" value="TreeGrafter"/>
</dbReference>
<dbReference type="AlphaFoldDB" id="A0A3P2A4E5"/>
<dbReference type="PANTHER" id="PTHR30071">
    <property type="entry name" value="HEME EXPORTER PROTEIN C"/>
    <property type="match status" value="1"/>
</dbReference>
<dbReference type="OrthoDB" id="9814290at2"/>
<sequence>MSHHPSDRIPAPPLPQHELLQQRAFLKTLRPSDWLFAAVVVAAAVTAHIKIPHHMDVYEVAILWSSAAIAIGLGWFFKPMRWFMLGTAAAAGLAVWLYAGNIAHASDQIAAATGKAQGKFLLRYFLSSQSAVMWQCALTVLAFAAYSVGALAARQAQKRRPDAPTGNLLLNLGTNLAWAGAFAGFTGLLVRWHESYLLRPNNGHIPVSNLYEVFILFMVITALMYLYYEKKFAMQKLGGFVYGLMCVLAGFVVWYSVSRGAHQIQPLIPALQSWWMKIHVPANFIGYGAFGMAAMFGIAELLALRGSRFLPDPAHIEEAMYKAIAVGFLFFTIATILGALWAADAWGRYWSWDPKETWAFIVWLNYAVWLHMRLVAGWRGKVLAWWAIIGLFITAFAFVGVNMFLSGLHSYGQL</sequence>
<protein>
    <submittedName>
        <fullName evidence="8">C-type cytochrome biogenesis protein CcsB</fullName>
    </submittedName>
</protein>
<feature type="domain" description="Cytochrome c assembly protein" evidence="7">
    <location>
        <begin position="207"/>
        <end position="409"/>
    </location>
</feature>
<reference evidence="8 9" key="1">
    <citation type="submission" date="2018-11" db="EMBL/GenBank/DDBJ databases">
        <title>Genomes From Bacteria Associated with the Canine Oral Cavity: a Test Case for Automated Genome-Based Taxonomic Assignment.</title>
        <authorList>
            <person name="Coil D.A."/>
            <person name="Jospin G."/>
            <person name="Darling A.E."/>
            <person name="Wallis C."/>
            <person name="Davis I.J."/>
            <person name="Harris S."/>
            <person name="Eisen J.A."/>
            <person name="Holcombe L.J."/>
            <person name="O'Flynn C."/>
        </authorList>
    </citation>
    <scope>NUCLEOTIDE SEQUENCE [LARGE SCALE GENOMIC DNA]</scope>
    <source>
        <strain evidence="8 9">COT-280</strain>
    </source>
</reference>
<feature type="transmembrane region" description="Helical" evidence="6">
    <location>
        <begin position="210"/>
        <end position="228"/>
    </location>
</feature>
<keyword evidence="3" id="KW-0201">Cytochrome c-type biogenesis</keyword>
<evidence type="ECO:0000256" key="3">
    <source>
        <dbReference type="ARBA" id="ARBA00022748"/>
    </source>
</evidence>
<organism evidence="8 9">
    <name type="scientific">Conchiformibius steedae</name>
    <dbReference type="NCBI Taxonomy" id="153493"/>
    <lineage>
        <taxon>Bacteria</taxon>
        <taxon>Pseudomonadati</taxon>
        <taxon>Pseudomonadota</taxon>
        <taxon>Betaproteobacteria</taxon>
        <taxon>Neisseriales</taxon>
        <taxon>Neisseriaceae</taxon>
        <taxon>Conchiformibius</taxon>
    </lineage>
</organism>
<comment type="subcellular location">
    <subcellularLocation>
        <location evidence="1">Membrane</location>
        <topology evidence="1">Multi-pass membrane protein</topology>
    </subcellularLocation>
</comment>
<dbReference type="EMBL" id="RQYC01000007">
    <property type="protein sequence ID" value="RRD90219.1"/>
    <property type="molecule type" value="Genomic_DNA"/>
</dbReference>
<dbReference type="PANTHER" id="PTHR30071:SF1">
    <property type="entry name" value="CYTOCHROME B_B6 PROTEIN-RELATED"/>
    <property type="match status" value="1"/>
</dbReference>
<feature type="transmembrane region" description="Helical" evidence="6">
    <location>
        <begin position="358"/>
        <end position="376"/>
    </location>
</feature>
<feature type="transmembrane region" description="Helical" evidence="6">
    <location>
        <begin position="57"/>
        <end position="77"/>
    </location>
</feature>
<dbReference type="GO" id="GO:0017004">
    <property type="term" value="P:cytochrome complex assembly"/>
    <property type="evidence" value="ECO:0007669"/>
    <property type="project" value="UniProtKB-KW"/>
</dbReference>
<evidence type="ECO:0000256" key="1">
    <source>
        <dbReference type="ARBA" id="ARBA00004141"/>
    </source>
</evidence>
<feature type="transmembrane region" description="Helical" evidence="6">
    <location>
        <begin position="132"/>
        <end position="156"/>
    </location>
</feature>
<feature type="transmembrane region" description="Helical" evidence="6">
    <location>
        <begin position="383"/>
        <end position="405"/>
    </location>
</feature>
<evidence type="ECO:0000256" key="6">
    <source>
        <dbReference type="SAM" id="Phobius"/>
    </source>
</evidence>
<feature type="transmembrane region" description="Helical" evidence="6">
    <location>
        <begin position="82"/>
        <end position="99"/>
    </location>
</feature>
<accession>A0A3P2A4E5</accession>
<dbReference type="Proteomes" id="UP000269923">
    <property type="component" value="Unassembled WGS sequence"/>
</dbReference>
<evidence type="ECO:0000259" key="7">
    <source>
        <dbReference type="Pfam" id="PF01578"/>
    </source>
</evidence>
<dbReference type="RefSeq" id="WP_124794813.1">
    <property type="nucleotide sequence ID" value="NZ_RQYC01000007.1"/>
</dbReference>
<evidence type="ECO:0000256" key="2">
    <source>
        <dbReference type="ARBA" id="ARBA00022692"/>
    </source>
</evidence>
<evidence type="ECO:0000313" key="8">
    <source>
        <dbReference type="EMBL" id="RRD90219.1"/>
    </source>
</evidence>
<name>A0A3P2A4E5_9NEIS</name>
<feature type="transmembrane region" description="Helical" evidence="6">
    <location>
        <begin position="168"/>
        <end position="190"/>
    </location>
</feature>
<keyword evidence="2 6" id="KW-0812">Transmembrane</keyword>
<dbReference type="NCBIfam" id="TIGR03144">
    <property type="entry name" value="cytochr_II_ccsB"/>
    <property type="match status" value="1"/>
</dbReference>
<feature type="transmembrane region" description="Helical" evidence="6">
    <location>
        <begin position="323"/>
        <end position="343"/>
    </location>
</feature>
<keyword evidence="9" id="KW-1185">Reference proteome</keyword>
<evidence type="ECO:0000313" key="9">
    <source>
        <dbReference type="Proteomes" id="UP000269923"/>
    </source>
</evidence>
<dbReference type="Pfam" id="PF01578">
    <property type="entry name" value="Cytochrom_C_asm"/>
    <property type="match status" value="1"/>
</dbReference>
<dbReference type="InterPro" id="IPR045062">
    <property type="entry name" value="Cyt_c_biogenesis_CcsA/CcmC"/>
</dbReference>
<evidence type="ECO:0000256" key="5">
    <source>
        <dbReference type="ARBA" id="ARBA00023136"/>
    </source>
</evidence>